<evidence type="ECO:0000313" key="1">
    <source>
        <dbReference type="EMBL" id="KAG1895159.1"/>
    </source>
</evidence>
<proteinExistence type="predicted"/>
<dbReference type="GeneID" id="64662238"/>
<sequence length="238" mass="26913">MPGSAASSSGTPNPGNHYQPLVELDLPTISCNFAMAGSRVRACIAQYQREAVSNVPSADKIMYFKARLKWEINTFVTPVLQYSASKNILSVVPVPVAYILKLYPMLTWNTVPDDVFSSHLLAFDDESVPGHPSRIVQDYVCPWWMGNARIPDEPWQWDLVIACCIKHYQCWAYGVEDDGIILPEIVKDTSFPPLVGLRWIRERMVALMEEQDDGIQAKMGEVEMYTEMLERLKRAKGV</sequence>
<keyword evidence="2" id="KW-1185">Reference proteome</keyword>
<accession>A0AAD4DYE0</accession>
<dbReference type="AlphaFoldDB" id="A0AAD4DYE0"/>
<dbReference type="EMBL" id="JABBWK010000070">
    <property type="protein sequence ID" value="KAG1895159.1"/>
    <property type="molecule type" value="Genomic_DNA"/>
</dbReference>
<dbReference type="Proteomes" id="UP001195769">
    <property type="component" value="Unassembled WGS sequence"/>
</dbReference>
<protein>
    <submittedName>
        <fullName evidence="1">Uncharacterized protein</fullName>
    </submittedName>
</protein>
<comment type="caution">
    <text evidence="1">The sequence shown here is derived from an EMBL/GenBank/DDBJ whole genome shotgun (WGS) entry which is preliminary data.</text>
</comment>
<dbReference type="RefSeq" id="XP_041220735.1">
    <property type="nucleotide sequence ID" value="XM_041367940.1"/>
</dbReference>
<gene>
    <name evidence="1" type="ORF">F5891DRAFT_1194510</name>
</gene>
<name>A0AAD4DYE0_9AGAM</name>
<organism evidence="1 2">
    <name type="scientific">Suillus fuscotomentosus</name>
    <dbReference type="NCBI Taxonomy" id="1912939"/>
    <lineage>
        <taxon>Eukaryota</taxon>
        <taxon>Fungi</taxon>
        <taxon>Dikarya</taxon>
        <taxon>Basidiomycota</taxon>
        <taxon>Agaricomycotina</taxon>
        <taxon>Agaricomycetes</taxon>
        <taxon>Agaricomycetidae</taxon>
        <taxon>Boletales</taxon>
        <taxon>Suillineae</taxon>
        <taxon>Suillaceae</taxon>
        <taxon>Suillus</taxon>
    </lineage>
</organism>
<evidence type="ECO:0000313" key="2">
    <source>
        <dbReference type="Proteomes" id="UP001195769"/>
    </source>
</evidence>
<reference evidence="1" key="1">
    <citation type="journal article" date="2020" name="New Phytol.">
        <title>Comparative genomics reveals dynamic genome evolution in host specialist ectomycorrhizal fungi.</title>
        <authorList>
            <person name="Lofgren L.A."/>
            <person name="Nguyen N.H."/>
            <person name="Vilgalys R."/>
            <person name="Ruytinx J."/>
            <person name="Liao H.L."/>
            <person name="Branco S."/>
            <person name="Kuo A."/>
            <person name="LaButti K."/>
            <person name="Lipzen A."/>
            <person name="Andreopoulos W."/>
            <person name="Pangilinan J."/>
            <person name="Riley R."/>
            <person name="Hundley H."/>
            <person name="Na H."/>
            <person name="Barry K."/>
            <person name="Grigoriev I.V."/>
            <person name="Stajich J.E."/>
            <person name="Kennedy P.G."/>
        </authorList>
    </citation>
    <scope>NUCLEOTIDE SEQUENCE</scope>
    <source>
        <strain evidence="1">FC203</strain>
    </source>
</reference>